<comment type="caution">
    <text evidence="3">The sequence shown here is derived from an EMBL/GenBank/DDBJ whole genome shotgun (WGS) entry which is preliminary data.</text>
</comment>
<dbReference type="AlphaFoldDB" id="A0AAW4NPL4"/>
<dbReference type="InterPro" id="IPR025112">
    <property type="entry name" value="PCMD"/>
</dbReference>
<feature type="signal peptide" evidence="1">
    <location>
        <begin position="1"/>
        <end position="21"/>
    </location>
</feature>
<gene>
    <name evidence="3" type="ORF">KZY68_12935</name>
</gene>
<organism evidence="3 4">
    <name type="scientific">Segatella salivae</name>
    <dbReference type="NCBI Taxonomy" id="228604"/>
    <lineage>
        <taxon>Bacteria</taxon>
        <taxon>Pseudomonadati</taxon>
        <taxon>Bacteroidota</taxon>
        <taxon>Bacteroidia</taxon>
        <taxon>Bacteroidales</taxon>
        <taxon>Prevotellaceae</taxon>
        <taxon>Segatella</taxon>
    </lineage>
</organism>
<protein>
    <submittedName>
        <fullName evidence="3">PCMD domain-containing protein</fullName>
    </submittedName>
</protein>
<feature type="domain" description="Putative carbohydrate metabolism" evidence="2">
    <location>
        <begin position="136"/>
        <end position="378"/>
    </location>
</feature>
<dbReference type="Pfam" id="PF13201">
    <property type="entry name" value="PCMD"/>
    <property type="match status" value="1"/>
</dbReference>
<accession>A0AAW4NPL4</accession>
<evidence type="ECO:0000256" key="1">
    <source>
        <dbReference type="SAM" id="SignalP"/>
    </source>
</evidence>
<dbReference type="Proteomes" id="UP001196873">
    <property type="component" value="Unassembled WGS sequence"/>
</dbReference>
<sequence length="384" mass="42662">MKILFRFSLMALLCMALSACFKDEAPNAECDIEAAFVRVDQATDVFNNLSDTLVAVPSTSTDIVFAIKRKSQRTQFAPQFKLTPGATIVPANGSVHDFSNQPVVYTVTSEDKSYHRIYRVSFKKDTVMVGDTVKFDFENVVKDNLPDLPQFYKWQEKGPDGMLDVWGSGNAGFSLSAWDKPAEADPTIPIQGFEGKGVQLTTRSTGDLGKMMNMPIAAGNLFYGSFDLQSALTNALKATKFGQPFNRKPIKFTGYYKYRPETKVTDKYLNVLPNVKDSAAVYAVFYRNHDANGQKIVLDGSTIKTSKAIIARADMEFVKPQNEWTPFELTFTFVSEPDLDVMEQNGYSLALVFSSSKQGDAFIGAIGSTLCIDKVRIICEKEQK</sequence>
<proteinExistence type="predicted"/>
<feature type="chain" id="PRO_5043688947" evidence="1">
    <location>
        <begin position="22"/>
        <end position="384"/>
    </location>
</feature>
<reference evidence="3" key="1">
    <citation type="submission" date="2021-07" db="EMBL/GenBank/DDBJ databases">
        <title>Genomic diversity and antimicrobial resistance of Prevotella spp. isolated from chronic lung disease airways.</title>
        <authorList>
            <person name="Webb K.A."/>
            <person name="Olagoke O.S."/>
            <person name="Baird T."/>
            <person name="Neill J."/>
            <person name="Pham A."/>
            <person name="Wells T.J."/>
            <person name="Ramsay K.A."/>
            <person name="Bell S.C."/>
            <person name="Sarovich D.S."/>
            <person name="Price E.P."/>
        </authorList>
    </citation>
    <scope>NUCLEOTIDE SEQUENCE</scope>
    <source>
        <strain evidence="3">SCHI0047.S.3</strain>
    </source>
</reference>
<dbReference type="PROSITE" id="PS51257">
    <property type="entry name" value="PROKAR_LIPOPROTEIN"/>
    <property type="match status" value="1"/>
</dbReference>
<evidence type="ECO:0000313" key="3">
    <source>
        <dbReference type="EMBL" id="MBW4866886.1"/>
    </source>
</evidence>
<dbReference type="EMBL" id="JAHXRF010000024">
    <property type="protein sequence ID" value="MBW4866886.1"/>
    <property type="molecule type" value="Genomic_DNA"/>
</dbReference>
<evidence type="ECO:0000313" key="4">
    <source>
        <dbReference type="Proteomes" id="UP001196873"/>
    </source>
</evidence>
<evidence type="ECO:0000259" key="2">
    <source>
        <dbReference type="Pfam" id="PF13201"/>
    </source>
</evidence>
<keyword evidence="1" id="KW-0732">Signal</keyword>
<dbReference type="RefSeq" id="WP_219428497.1">
    <property type="nucleotide sequence ID" value="NZ_JAHXRD010000024.1"/>
</dbReference>
<name>A0AAW4NPL4_9BACT</name>